<dbReference type="AlphaFoldDB" id="R9AC06"/>
<evidence type="ECO:0000313" key="1">
    <source>
        <dbReference type="EMBL" id="EOQ99619.1"/>
    </source>
</evidence>
<proteinExistence type="predicted"/>
<dbReference type="HOGENOM" id="CLU_3385080_0_0_1"/>
<protein>
    <submittedName>
        <fullName evidence="1">Uncharacterized protein</fullName>
    </submittedName>
</protein>
<name>R9AC06_WALI9</name>
<dbReference type="KEGG" id="wic:J056_001704"/>
<dbReference type="GeneID" id="20374656"/>
<evidence type="ECO:0000313" key="2">
    <source>
        <dbReference type="Proteomes" id="UP000014064"/>
    </source>
</evidence>
<dbReference type="RefSeq" id="XP_009269607.1">
    <property type="nucleotide sequence ID" value="XM_009271332.1"/>
</dbReference>
<gene>
    <name evidence="1" type="ORF">J056_001704</name>
</gene>
<keyword evidence="2" id="KW-1185">Reference proteome</keyword>
<reference evidence="2" key="1">
    <citation type="journal article" date="2013" name="BMC Genomics">
        <title>Genome and transcriptome sequencing of the halophilic fungus Wallemia ichthyophaga: haloadaptations present and absent.</title>
        <authorList>
            <person name="Zajc J."/>
            <person name="Liu Y."/>
            <person name="Dai W."/>
            <person name="Yang Z."/>
            <person name="Hu J."/>
            <person name="Gostincar C."/>
            <person name="Gunde-Cimerman N."/>
        </authorList>
    </citation>
    <scope>NUCLEOTIDE SEQUENCE [LARGE SCALE GENOMIC DNA]</scope>
    <source>
        <strain evidence="2">EXF-994 / CBS 113033</strain>
    </source>
</reference>
<accession>R9AC06</accession>
<dbReference type="EMBL" id="KE007240">
    <property type="protein sequence ID" value="EOQ99619.1"/>
    <property type="molecule type" value="Genomic_DNA"/>
</dbReference>
<organism evidence="1 2">
    <name type="scientific">Wallemia ichthyophaga (strain EXF-994 / CBS 113033)</name>
    <dbReference type="NCBI Taxonomy" id="1299270"/>
    <lineage>
        <taxon>Eukaryota</taxon>
        <taxon>Fungi</taxon>
        <taxon>Dikarya</taxon>
        <taxon>Basidiomycota</taxon>
        <taxon>Wallemiomycotina</taxon>
        <taxon>Wallemiomycetes</taxon>
        <taxon>Wallemiales</taxon>
        <taxon>Wallemiaceae</taxon>
        <taxon>Wallemia</taxon>
    </lineage>
</organism>
<sequence length="33" mass="3715">MSLNGILRAPENSVRTNTTDCLQKHAAQYLLQQ</sequence>
<dbReference type="Proteomes" id="UP000014064">
    <property type="component" value="Unassembled WGS sequence"/>
</dbReference>